<name>A0A224YHW9_9ACAR</name>
<protein>
    <submittedName>
        <fullName evidence="2">Uncharacterized protein</fullName>
    </submittedName>
</protein>
<dbReference type="AlphaFoldDB" id="A0A224YHW9"/>
<evidence type="ECO:0000313" key="2">
    <source>
        <dbReference type="EMBL" id="MAA13564.1"/>
    </source>
</evidence>
<keyword evidence="1" id="KW-0472">Membrane</keyword>
<dbReference type="EMBL" id="GFPF01002418">
    <property type="protein sequence ID" value="MAA13564.1"/>
    <property type="molecule type" value="Transcribed_RNA"/>
</dbReference>
<organism evidence="2">
    <name type="scientific">Rhipicephalus zambeziensis</name>
    <dbReference type="NCBI Taxonomy" id="60191"/>
    <lineage>
        <taxon>Eukaryota</taxon>
        <taxon>Metazoa</taxon>
        <taxon>Ecdysozoa</taxon>
        <taxon>Arthropoda</taxon>
        <taxon>Chelicerata</taxon>
        <taxon>Arachnida</taxon>
        <taxon>Acari</taxon>
        <taxon>Parasitiformes</taxon>
        <taxon>Ixodida</taxon>
        <taxon>Ixodoidea</taxon>
        <taxon>Ixodidae</taxon>
        <taxon>Rhipicephalinae</taxon>
        <taxon>Rhipicephalus</taxon>
        <taxon>Rhipicephalus</taxon>
    </lineage>
</organism>
<evidence type="ECO:0000256" key="1">
    <source>
        <dbReference type="SAM" id="Phobius"/>
    </source>
</evidence>
<accession>A0A224YHW9</accession>
<proteinExistence type="predicted"/>
<feature type="transmembrane region" description="Helical" evidence="1">
    <location>
        <begin position="100"/>
        <end position="119"/>
    </location>
</feature>
<reference evidence="2" key="1">
    <citation type="journal article" date="2017" name="Parasit. Vectors">
        <title>Sialotranscriptomics of Rhipicephalus zambeziensis reveals intricate expression profiles of secretory proteins and suggests tight temporal transcriptional regulation during blood-feeding.</title>
        <authorList>
            <person name="de Castro M.H."/>
            <person name="de Klerk D."/>
            <person name="Pienaar R."/>
            <person name="Rees D.J.G."/>
            <person name="Mans B.J."/>
        </authorList>
    </citation>
    <scope>NUCLEOTIDE SEQUENCE</scope>
    <source>
        <tissue evidence="2">Salivary glands</tissue>
    </source>
</reference>
<sequence length="140" mass="15495">MARCCRTLLAETDAYKPWLQRHVLFHAGPATWPSDCILVRIMFVVEATLPVLQQLVTASHACETTVAVQAGNSERVSPAGSFSVPTMKPRPRPENVTSNVLLWLLPPLLGAFHFIFIALKTTEGVLFKGWVIIQSIQLSQ</sequence>
<keyword evidence="1" id="KW-0812">Transmembrane</keyword>
<keyword evidence="1" id="KW-1133">Transmembrane helix</keyword>